<dbReference type="Pfam" id="PF00085">
    <property type="entry name" value="Thioredoxin"/>
    <property type="match status" value="1"/>
</dbReference>
<comment type="caution">
    <text evidence="2">The sequence shown here is derived from an EMBL/GenBank/DDBJ whole genome shotgun (WGS) entry which is preliminary data.</text>
</comment>
<name>A0AAP0LY72_9ROSI</name>
<organism evidence="2 3">
    <name type="scientific">Citrus x changshan-huyou</name>
    <dbReference type="NCBI Taxonomy" id="2935761"/>
    <lineage>
        <taxon>Eukaryota</taxon>
        <taxon>Viridiplantae</taxon>
        <taxon>Streptophyta</taxon>
        <taxon>Embryophyta</taxon>
        <taxon>Tracheophyta</taxon>
        <taxon>Spermatophyta</taxon>
        <taxon>Magnoliopsida</taxon>
        <taxon>eudicotyledons</taxon>
        <taxon>Gunneridae</taxon>
        <taxon>Pentapetalae</taxon>
        <taxon>rosids</taxon>
        <taxon>malvids</taxon>
        <taxon>Sapindales</taxon>
        <taxon>Rutaceae</taxon>
        <taxon>Aurantioideae</taxon>
        <taxon>Citrus</taxon>
    </lineage>
</organism>
<dbReference type="SUPFAM" id="SSF52833">
    <property type="entry name" value="Thioredoxin-like"/>
    <property type="match status" value="1"/>
</dbReference>
<dbReference type="AlphaFoldDB" id="A0AAP0LY72"/>
<keyword evidence="3" id="KW-1185">Reference proteome</keyword>
<evidence type="ECO:0000313" key="3">
    <source>
        <dbReference type="Proteomes" id="UP001428341"/>
    </source>
</evidence>
<proteinExistence type="predicted"/>
<gene>
    <name evidence="2" type="ORF">WN944_018479</name>
</gene>
<sequence>MVHLVPKSSPRVRCSCKTTEGLVALANFDADKEKELPEKYKVPGYPTFYLFVDGLFGMENLAPTGDFISTWMRMKLGVYVPTLTTEDKGYDVLSAEYTLFLRILDSTEALSI</sequence>
<dbReference type="Proteomes" id="UP001428341">
    <property type="component" value="Unassembled WGS sequence"/>
</dbReference>
<dbReference type="Gene3D" id="3.40.30.10">
    <property type="entry name" value="Glutaredoxin"/>
    <property type="match status" value="1"/>
</dbReference>
<dbReference type="CDD" id="cd02961">
    <property type="entry name" value="PDI_a_family"/>
    <property type="match status" value="1"/>
</dbReference>
<dbReference type="InterPro" id="IPR036249">
    <property type="entry name" value="Thioredoxin-like_sf"/>
</dbReference>
<reference evidence="2 3" key="1">
    <citation type="submission" date="2024-05" db="EMBL/GenBank/DDBJ databases">
        <title>Haplotype-resolved chromosome-level genome assembly of Huyou (Citrus changshanensis).</title>
        <authorList>
            <person name="Miao C."/>
            <person name="Chen W."/>
            <person name="Wu Y."/>
            <person name="Wang L."/>
            <person name="Zhao S."/>
            <person name="Grierson D."/>
            <person name="Xu C."/>
            <person name="Chen K."/>
        </authorList>
    </citation>
    <scope>NUCLEOTIDE SEQUENCE [LARGE SCALE GENOMIC DNA]</scope>
    <source>
        <strain evidence="2">01-14</strain>
        <tissue evidence="2">Leaf</tissue>
    </source>
</reference>
<dbReference type="InterPro" id="IPR013766">
    <property type="entry name" value="Thioredoxin_domain"/>
</dbReference>
<dbReference type="EMBL" id="JBCGBO010000007">
    <property type="protein sequence ID" value="KAK9187089.1"/>
    <property type="molecule type" value="Genomic_DNA"/>
</dbReference>
<feature type="domain" description="Thioredoxin" evidence="1">
    <location>
        <begin position="10"/>
        <end position="54"/>
    </location>
</feature>
<evidence type="ECO:0000259" key="1">
    <source>
        <dbReference type="Pfam" id="PF00085"/>
    </source>
</evidence>
<accession>A0AAP0LY72</accession>
<evidence type="ECO:0000313" key="2">
    <source>
        <dbReference type="EMBL" id="KAK9187089.1"/>
    </source>
</evidence>
<protein>
    <recommendedName>
        <fullName evidence="1">Thioredoxin domain-containing protein</fullName>
    </recommendedName>
</protein>